<dbReference type="InterPro" id="IPR029492">
    <property type="entry name" value="DUF4435"/>
</dbReference>
<accession>A0A1G1SW98</accession>
<reference evidence="3 4" key="1">
    <citation type="submission" date="2016-08" db="EMBL/GenBank/DDBJ databases">
        <title>Hymenobacter coccineus sp. nov., Hymenobacter lapidarius sp. nov. and Hymenobacter glacialis sp. nov., isolated from Antarctic soil.</title>
        <authorList>
            <person name="Sedlacek I."/>
            <person name="Kralova S."/>
            <person name="Kyrova K."/>
            <person name="Maslanova I."/>
            <person name="Stankova E."/>
            <person name="Vrbovska V."/>
            <person name="Nemec M."/>
            <person name="Bartak M."/>
            <person name="Svec P."/>
            <person name="Busse H.-J."/>
            <person name="Pantucek R."/>
        </authorList>
    </citation>
    <scope>NUCLEOTIDE SEQUENCE [LARGE SCALE GENOMIC DNA]</scope>
    <source>
        <strain evidence="3 4">CCM 8649</strain>
    </source>
</reference>
<evidence type="ECO:0000313" key="4">
    <source>
        <dbReference type="Proteomes" id="UP000177506"/>
    </source>
</evidence>
<evidence type="ECO:0000259" key="2">
    <source>
        <dbReference type="Pfam" id="PF14491"/>
    </source>
</evidence>
<dbReference type="Gene3D" id="3.40.50.300">
    <property type="entry name" value="P-loop containing nucleotide triphosphate hydrolases"/>
    <property type="match status" value="1"/>
</dbReference>
<dbReference type="GO" id="GO:0016887">
    <property type="term" value="F:ATP hydrolysis activity"/>
    <property type="evidence" value="ECO:0007669"/>
    <property type="project" value="InterPro"/>
</dbReference>
<evidence type="ECO:0000259" key="1">
    <source>
        <dbReference type="Pfam" id="PF13304"/>
    </source>
</evidence>
<evidence type="ECO:0000313" key="3">
    <source>
        <dbReference type="EMBL" id="OGX82896.1"/>
    </source>
</evidence>
<dbReference type="AlphaFoldDB" id="A0A1G1SW98"/>
<feature type="domain" description="DUF4435" evidence="2">
    <location>
        <begin position="124"/>
        <end position="247"/>
    </location>
</feature>
<name>A0A1G1SW98_9BACT</name>
<dbReference type="Pfam" id="PF13304">
    <property type="entry name" value="AAA_21"/>
    <property type="match status" value="1"/>
</dbReference>
<sequence length="382" mass="42689">MVKLRNTPDGSAYEASEMSDGERIAFYLIGQCLAAPIDSIIVVDEPEIHLNRVIQARLWDAIERTRPDCLFIYLTHDLEFAASRIEAKKIWIKSFNEGSWDWKIVPSESEGLPEEVLLAVLGSRKPVLFTEGEKGGLEQAIFSRVYPDRTIMPRGGCDKVIEATQAFKALQHLHGIECYGIIDLDYRSPQQVAGLLEKGVYVLDMQEMENLLLVEPVLHLLATHASTHGMTADQAAVIVYKVKEFAFETLTRDVALLASRRTAWELETKLHKIDRRAIGVAMLEQARVDATQFDIAGTYAAFEQQLNQILTAQDYAALLRIYNNKGLTAQVGRYFGTPSYPDLIKRLISKVEHEAVVEALRAASPMLPPVPAFVPISPILNA</sequence>
<organism evidence="3 4">
    <name type="scientific">Hymenobacter coccineus</name>
    <dbReference type="NCBI Taxonomy" id="1908235"/>
    <lineage>
        <taxon>Bacteria</taxon>
        <taxon>Pseudomonadati</taxon>
        <taxon>Bacteroidota</taxon>
        <taxon>Cytophagia</taxon>
        <taxon>Cytophagales</taxon>
        <taxon>Hymenobacteraceae</taxon>
        <taxon>Hymenobacter</taxon>
    </lineage>
</organism>
<dbReference type="Pfam" id="PF14491">
    <property type="entry name" value="DUF4435"/>
    <property type="match status" value="1"/>
</dbReference>
<dbReference type="InterPro" id="IPR003959">
    <property type="entry name" value="ATPase_AAA_core"/>
</dbReference>
<comment type="caution">
    <text evidence="3">The sequence shown here is derived from an EMBL/GenBank/DDBJ whole genome shotgun (WGS) entry which is preliminary data.</text>
</comment>
<dbReference type="SUPFAM" id="SSF52540">
    <property type="entry name" value="P-loop containing nucleoside triphosphate hydrolases"/>
    <property type="match status" value="1"/>
</dbReference>
<keyword evidence="4" id="KW-1185">Reference proteome</keyword>
<dbReference type="EMBL" id="MDZA01000423">
    <property type="protein sequence ID" value="OGX82896.1"/>
    <property type="molecule type" value="Genomic_DNA"/>
</dbReference>
<dbReference type="InterPro" id="IPR027417">
    <property type="entry name" value="P-loop_NTPase"/>
</dbReference>
<proteinExistence type="predicted"/>
<dbReference type="Proteomes" id="UP000177506">
    <property type="component" value="Unassembled WGS sequence"/>
</dbReference>
<dbReference type="GO" id="GO:0005524">
    <property type="term" value="F:ATP binding"/>
    <property type="evidence" value="ECO:0007669"/>
    <property type="project" value="InterPro"/>
</dbReference>
<gene>
    <name evidence="3" type="ORF">BEN49_13155</name>
</gene>
<feature type="domain" description="ATPase AAA-type core" evidence="1">
    <location>
        <begin position="14"/>
        <end position="80"/>
    </location>
</feature>
<protein>
    <submittedName>
        <fullName evidence="3">Uncharacterized protein</fullName>
    </submittedName>
</protein>